<keyword evidence="1" id="KW-0175">Coiled coil</keyword>
<organism evidence="4 5">
    <name type="scientific">Plectus sambesii</name>
    <dbReference type="NCBI Taxonomy" id="2011161"/>
    <lineage>
        <taxon>Eukaryota</taxon>
        <taxon>Metazoa</taxon>
        <taxon>Ecdysozoa</taxon>
        <taxon>Nematoda</taxon>
        <taxon>Chromadorea</taxon>
        <taxon>Plectida</taxon>
        <taxon>Plectina</taxon>
        <taxon>Plectoidea</taxon>
        <taxon>Plectidae</taxon>
        <taxon>Plectus</taxon>
    </lineage>
</organism>
<keyword evidence="3" id="KW-0732">Signal</keyword>
<sequence length="373" mass="41535">MHMLPRICLCVLCTFLIAAATAANTTLSVPTTTDGTLQISPSMNITSNNTLLTLDRSSNSEAKEKKLARKALRRKKKRLRKLREKVRMLRAELFQEGNDDQAVLGDDGASASKSISTLSPLKKAQQQPGGRLRDDDLNDKKSNVRWRKSIMKQLAQVIRRLDRLESYSDDQQEKKTTLDQSSSTTSQRPPTNQKLSKKERREDRKRRRQQMRLRKFIDKGNGKPASAPSGRKKKRLRFDVTTLYNPGSKLDKLHSSINQSLSGDQGGSCVGHRDCRPGLCCHSSTTNNGTVKFCVLHGFLNGVRCDDSCQCSSGLHCFKVANDPAPADLQLPQSLTERPPRGARCKKASTEDVLHGVYLNAKDGAFSTLPFPQ</sequence>
<feature type="compositionally biased region" description="Basic and acidic residues" evidence="2">
    <location>
        <begin position="167"/>
        <end position="177"/>
    </location>
</feature>
<accession>A0A914X8Z5</accession>
<feature type="coiled-coil region" evidence="1">
    <location>
        <begin position="62"/>
        <end position="92"/>
    </location>
</feature>
<evidence type="ECO:0000313" key="5">
    <source>
        <dbReference type="WBParaSite" id="PSAMB.scaffold653size44523.g7752.t1"/>
    </source>
</evidence>
<dbReference type="AlphaFoldDB" id="A0A914X8Z5"/>
<evidence type="ECO:0000256" key="1">
    <source>
        <dbReference type="SAM" id="Coils"/>
    </source>
</evidence>
<feature type="compositionally biased region" description="Polar residues" evidence="2">
    <location>
        <begin position="111"/>
        <end position="128"/>
    </location>
</feature>
<evidence type="ECO:0000256" key="2">
    <source>
        <dbReference type="SAM" id="MobiDB-lite"/>
    </source>
</evidence>
<feature type="compositionally biased region" description="Basic and acidic residues" evidence="2">
    <location>
        <begin position="131"/>
        <end position="142"/>
    </location>
</feature>
<proteinExistence type="predicted"/>
<protein>
    <submittedName>
        <fullName evidence="5">Uncharacterized protein</fullName>
    </submittedName>
</protein>
<feature type="compositionally biased region" description="Basic residues" evidence="2">
    <location>
        <begin position="195"/>
        <end position="214"/>
    </location>
</feature>
<feature type="chain" id="PRO_5038078338" evidence="3">
    <location>
        <begin position="23"/>
        <end position="373"/>
    </location>
</feature>
<name>A0A914X8Z5_9BILA</name>
<evidence type="ECO:0000256" key="3">
    <source>
        <dbReference type="SAM" id="SignalP"/>
    </source>
</evidence>
<dbReference type="Proteomes" id="UP000887566">
    <property type="component" value="Unplaced"/>
</dbReference>
<keyword evidence="4" id="KW-1185">Reference proteome</keyword>
<feature type="compositionally biased region" description="Low complexity" evidence="2">
    <location>
        <begin position="178"/>
        <end position="187"/>
    </location>
</feature>
<feature type="region of interest" description="Disordered" evidence="2">
    <location>
        <begin position="100"/>
        <end position="144"/>
    </location>
</feature>
<feature type="region of interest" description="Disordered" evidence="2">
    <location>
        <begin position="167"/>
        <end position="238"/>
    </location>
</feature>
<dbReference type="WBParaSite" id="PSAMB.scaffold653size44523.g7752.t1">
    <property type="protein sequence ID" value="PSAMB.scaffold653size44523.g7752.t1"/>
    <property type="gene ID" value="PSAMB.scaffold653size44523.g7752"/>
</dbReference>
<feature type="signal peptide" evidence="3">
    <location>
        <begin position="1"/>
        <end position="22"/>
    </location>
</feature>
<reference evidence="5" key="1">
    <citation type="submission" date="2022-11" db="UniProtKB">
        <authorList>
            <consortium name="WormBaseParasite"/>
        </authorList>
    </citation>
    <scope>IDENTIFICATION</scope>
</reference>
<evidence type="ECO:0000313" key="4">
    <source>
        <dbReference type="Proteomes" id="UP000887566"/>
    </source>
</evidence>